<dbReference type="PROSITE" id="PS50943">
    <property type="entry name" value="HTH_CROC1"/>
    <property type="match status" value="1"/>
</dbReference>
<evidence type="ECO:0000313" key="2">
    <source>
        <dbReference type="EMBL" id="SQB11433.1"/>
    </source>
</evidence>
<dbReference type="Pfam" id="PF13443">
    <property type="entry name" value="HTH_26"/>
    <property type="match status" value="1"/>
</dbReference>
<dbReference type="SUPFAM" id="SSF47413">
    <property type="entry name" value="lambda repressor-like DNA-binding domains"/>
    <property type="match status" value="1"/>
</dbReference>
<dbReference type="AlphaFoldDB" id="A0A2X2UEN1"/>
<evidence type="ECO:0000259" key="1">
    <source>
        <dbReference type="PROSITE" id="PS50943"/>
    </source>
</evidence>
<keyword evidence="3" id="KW-1185">Reference proteome</keyword>
<proteinExistence type="predicted"/>
<dbReference type="SMART" id="SM00530">
    <property type="entry name" value="HTH_XRE"/>
    <property type="match status" value="1"/>
</dbReference>
<organism evidence="2 3">
    <name type="scientific">Enterocloster clostridioformis</name>
    <dbReference type="NCBI Taxonomy" id="1531"/>
    <lineage>
        <taxon>Bacteria</taxon>
        <taxon>Bacillati</taxon>
        <taxon>Bacillota</taxon>
        <taxon>Clostridia</taxon>
        <taxon>Lachnospirales</taxon>
        <taxon>Lachnospiraceae</taxon>
        <taxon>Enterocloster</taxon>
    </lineage>
</organism>
<dbReference type="Gene3D" id="1.10.260.40">
    <property type="entry name" value="lambda repressor-like DNA-binding domains"/>
    <property type="match status" value="1"/>
</dbReference>
<name>A0A2X2UEN1_9FIRM</name>
<dbReference type="GO" id="GO:0003677">
    <property type="term" value="F:DNA binding"/>
    <property type="evidence" value="ECO:0007669"/>
    <property type="project" value="InterPro"/>
</dbReference>
<protein>
    <submittedName>
        <fullName evidence="2">XRE family transcriptional regulator</fullName>
    </submittedName>
</protein>
<dbReference type="RefSeq" id="WP_112482096.1">
    <property type="nucleotide sequence ID" value="NZ_JAIWZC010000001.1"/>
</dbReference>
<evidence type="ECO:0000313" key="3">
    <source>
        <dbReference type="Proteomes" id="UP000251853"/>
    </source>
</evidence>
<dbReference type="InterPro" id="IPR010982">
    <property type="entry name" value="Lambda_DNA-bd_dom_sf"/>
</dbReference>
<dbReference type="InterPro" id="IPR001387">
    <property type="entry name" value="Cro/C1-type_HTH"/>
</dbReference>
<feature type="domain" description="HTH cro/C1-type" evidence="1">
    <location>
        <begin position="14"/>
        <end position="69"/>
    </location>
</feature>
<reference evidence="2 3" key="1">
    <citation type="submission" date="2018-06" db="EMBL/GenBank/DDBJ databases">
        <authorList>
            <consortium name="Pathogen Informatics"/>
            <person name="Doyle S."/>
        </authorList>
    </citation>
    <scope>NUCLEOTIDE SEQUENCE [LARGE SCALE GENOMIC DNA]</scope>
    <source>
        <strain evidence="2 3">NCTC11224</strain>
    </source>
</reference>
<sequence>MSEPFDYGHFDIVLAEYLQEKKVSKNRLAEEANLQRTQLNAYCKNDIKRPDLDVLARICYALNCDLADIIRYVRPSHENGGSSNG</sequence>
<dbReference type="EMBL" id="UAVW01000009">
    <property type="protein sequence ID" value="SQB11433.1"/>
    <property type="molecule type" value="Genomic_DNA"/>
</dbReference>
<dbReference type="Proteomes" id="UP000251853">
    <property type="component" value="Unassembled WGS sequence"/>
</dbReference>
<gene>
    <name evidence="2" type="ORF">NCTC11224_02793</name>
</gene>
<accession>A0A2X2UEN1</accession>